<dbReference type="NCBIfam" id="TIGR01098">
    <property type="entry name" value="3A0109s03R"/>
    <property type="match status" value="1"/>
</dbReference>
<proteinExistence type="inferred from homology"/>
<dbReference type="Gene3D" id="3.40.190.10">
    <property type="entry name" value="Periplasmic binding protein-like II"/>
    <property type="match status" value="2"/>
</dbReference>
<dbReference type="Proteomes" id="UP000501830">
    <property type="component" value="Chromosome"/>
</dbReference>
<organism evidence="4 5">
    <name type="scientific">Jeotgalibaca porci</name>
    <dbReference type="NCBI Taxonomy" id="1868793"/>
    <lineage>
        <taxon>Bacteria</taxon>
        <taxon>Bacillati</taxon>
        <taxon>Bacillota</taxon>
        <taxon>Bacilli</taxon>
        <taxon>Lactobacillales</taxon>
        <taxon>Carnobacteriaceae</taxon>
        <taxon>Jeotgalibaca</taxon>
    </lineage>
</organism>
<dbReference type="KEGG" id="jpo:G7058_08675"/>
<feature type="chain" id="PRO_5039399320" evidence="3">
    <location>
        <begin position="25"/>
        <end position="300"/>
    </location>
</feature>
<evidence type="ECO:0000256" key="2">
    <source>
        <dbReference type="ARBA" id="ARBA00022729"/>
    </source>
</evidence>
<dbReference type="InterPro" id="IPR005770">
    <property type="entry name" value="PhnD"/>
</dbReference>
<dbReference type="AlphaFoldDB" id="A0A6G7WIQ8"/>
<dbReference type="GO" id="GO:0043190">
    <property type="term" value="C:ATP-binding cassette (ABC) transporter complex"/>
    <property type="evidence" value="ECO:0007669"/>
    <property type="project" value="InterPro"/>
</dbReference>
<comment type="similarity">
    <text evidence="1">Belongs to the phosphate/phosphite/phosphonate binding protein family.</text>
</comment>
<feature type="signal peptide" evidence="3">
    <location>
        <begin position="1"/>
        <end position="24"/>
    </location>
</feature>
<dbReference type="CDD" id="cd13571">
    <property type="entry name" value="PBP2_PnhD_1"/>
    <property type="match status" value="1"/>
</dbReference>
<dbReference type="GeneID" id="94553354"/>
<dbReference type="PANTHER" id="PTHR35841">
    <property type="entry name" value="PHOSPHONATES-BINDING PERIPLASMIC PROTEIN"/>
    <property type="match status" value="1"/>
</dbReference>
<dbReference type="RefSeq" id="WP_166063160.1">
    <property type="nucleotide sequence ID" value="NZ_CP049889.1"/>
</dbReference>
<dbReference type="SUPFAM" id="SSF53850">
    <property type="entry name" value="Periplasmic binding protein-like II"/>
    <property type="match status" value="1"/>
</dbReference>
<dbReference type="PROSITE" id="PS51257">
    <property type="entry name" value="PROKAR_LIPOPROTEIN"/>
    <property type="match status" value="1"/>
</dbReference>
<protein>
    <submittedName>
        <fullName evidence="4">Phosphate/phosphite/phosphonate ABC transporter substrate-binding protein</fullName>
    </submittedName>
</protein>
<sequence>MKKTFKLLPFLLLLCILASCERNSSTQQIIFSEEEKQTPDSIQDEKNPIRLAISSVLSPTDTIVHYREIVNYIVEKLNRPAILIQRRSYNEISNLMVNGGADIALLPTGAYILYKDKGGFEGIATQERFGSPYYYGYIITKGENEFLELNDLKGKDIAFYDPSSYSGYLFVEEELEDRGEDIKSFFGRHVYTYSHEGSINAVLNSIVDAAAVNSLAFETMKRENPQETAMLKIIEKSMPLGTGPVVIRSNLPEEEKELIKESFLTMHEQEFMKQVLQGLYIDRFIPFDSEYYEVPYEMDE</sequence>
<evidence type="ECO:0000256" key="1">
    <source>
        <dbReference type="ARBA" id="ARBA00007162"/>
    </source>
</evidence>
<evidence type="ECO:0000313" key="4">
    <source>
        <dbReference type="EMBL" id="QIK52097.1"/>
    </source>
</evidence>
<name>A0A6G7WIQ8_9LACT</name>
<keyword evidence="5" id="KW-1185">Reference proteome</keyword>
<gene>
    <name evidence="4" type="primary">phnD</name>
    <name evidence="4" type="ORF">G7058_08675</name>
</gene>
<keyword evidence="2 3" id="KW-0732">Signal</keyword>
<evidence type="ECO:0000313" key="5">
    <source>
        <dbReference type="Proteomes" id="UP000501830"/>
    </source>
</evidence>
<dbReference type="GO" id="GO:0055085">
    <property type="term" value="P:transmembrane transport"/>
    <property type="evidence" value="ECO:0007669"/>
    <property type="project" value="InterPro"/>
</dbReference>
<accession>A0A6G7WIQ8</accession>
<dbReference type="PANTHER" id="PTHR35841:SF1">
    <property type="entry name" value="PHOSPHONATES-BINDING PERIPLASMIC PROTEIN"/>
    <property type="match status" value="1"/>
</dbReference>
<dbReference type="EMBL" id="CP049889">
    <property type="protein sequence ID" value="QIK52097.1"/>
    <property type="molecule type" value="Genomic_DNA"/>
</dbReference>
<dbReference type="Pfam" id="PF12974">
    <property type="entry name" value="Phosphonate-bd"/>
    <property type="match status" value="1"/>
</dbReference>
<evidence type="ECO:0000256" key="3">
    <source>
        <dbReference type="SAM" id="SignalP"/>
    </source>
</evidence>
<reference evidence="4 5" key="1">
    <citation type="journal article" date="2017" name="Int. J. Syst. Evol. Microbiol.">
        <title>Jeotgalibaca porci sp. nov. and Jeotgalibaca arthritidis sp. nov., isolated from pigs, and emended description of the genus Jeotgalibaca.</title>
        <authorList>
            <person name="Zamora L."/>
            <person name="Perez-Sancho M."/>
            <person name="Dominguez L."/>
            <person name="Fernandez-Garayzabal J.F."/>
            <person name="Vela A.I."/>
        </authorList>
    </citation>
    <scope>NUCLEOTIDE SEQUENCE [LARGE SCALE GENOMIC DNA]</scope>
    <source>
        <strain evidence="4 5">CCUG 69148</strain>
    </source>
</reference>